<dbReference type="InterPro" id="IPR001015">
    <property type="entry name" value="Ferrochelatase"/>
</dbReference>
<name>A0A7W2TYM0_9GAMM</name>
<evidence type="ECO:0000313" key="11">
    <source>
        <dbReference type="EMBL" id="MBA6414164.1"/>
    </source>
</evidence>
<proteinExistence type="inferred from homology"/>
<dbReference type="Proteomes" id="UP000539350">
    <property type="component" value="Unassembled WGS sequence"/>
</dbReference>
<dbReference type="Pfam" id="PF00762">
    <property type="entry name" value="Ferrochelatase"/>
    <property type="match status" value="1"/>
</dbReference>
<reference evidence="11 12" key="1">
    <citation type="submission" date="2020-07" db="EMBL/GenBank/DDBJ databases">
        <title>Halieaceae bacterium, F7430, whole genome shotgun sequencing project.</title>
        <authorList>
            <person name="Jiang S."/>
            <person name="Liu Z.W."/>
            <person name="Du Z.J."/>
        </authorList>
    </citation>
    <scope>NUCLEOTIDE SEQUENCE [LARGE SCALE GENOMIC DNA]</scope>
    <source>
        <strain evidence="11 12">F7430</strain>
    </source>
</reference>
<evidence type="ECO:0000256" key="3">
    <source>
        <dbReference type="ARBA" id="ARBA00022723"/>
    </source>
</evidence>
<keyword evidence="2 9" id="KW-0963">Cytoplasm</keyword>
<dbReference type="UniPathway" id="UPA00252">
    <property type="reaction ID" value="UER00325"/>
</dbReference>
<evidence type="ECO:0000256" key="5">
    <source>
        <dbReference type="ARBA" id="ARBA00023133"/>
    </source>
</evidence>
<comment type="catalytic activity">
    <reaction evidence="9">
        <text>heme b + 2 H(+) = protoporphyrin IX + Fe(2+)</text>
        <dbReference type="Rhea" id="RHEA:22584"/>
        <dbReference type="ChEBI" id="CHEBI:15378"/>
        <dbReference type="ChEBI" id="CHEBI:29033"/>
        <dbReference type="ChEBI" id="CHEBI:57306"/>
        <dbReference type="ChEBI" id="CHEBI:60344"/>
        <dbReference type="EC" id="4.98.1.1"/>
    </reaction>
</comment>
<organism evidence="11 12">
    <name type="scientific">Sediminihaliea albiluteola</name>
    <dbReference type="NCBI Taxonomy" id="2758564"/>
    <lineage>
        <taxon>Bacteria</taxon>
        <taxon>Pseudomonadati</taxon>
        <taxon>Pseudomonadota</taxon>
        <taxon>Gammaproteobacteria</taxon>
        <taxon>Cellvibrionales</taxon>
        <taxon>Halieaceae</taxon>
        <taxon>Sediminihaliea</taxon>
    </lineage>
</organism>
<dbReference type="CDD" id="cd03411">
    <property type="entry name" value="Ferrochelatase_N"/>
    <property type="match status" value="1"/>
</dbReference>
<keyword evidence="3 9" id="KW-0479">Metal-binding</keyword>
<feature type="binding site" evidence="9">
    <location>
        <position position="210"/>
    </location>
    <ligand>
        <name>Fe(2+)</name>
        <dbReference type="ChEBI" id="CHEBI:29033"/>
    </ligand>
</feature>
<feature type="binding site" evidence="9">
    <location>
        <position position="291"/>
    </location>
    <ligand>
        <name>Fe(2+)</name>
        <dbReference type="ChEBI" id="CHEBI:29033"/>
    </ligand>
</feature>
<dbReference type="PANTHER" id="PTHR11108">
    <property type="entry name" value="FERROCHELATASE"/>
    <property type="match status" value="1"/>
</dbReference>
<keyword evidence="7 9" id="KW-0627">Porphyrin biosynthesis</keyword>
<evidence type="ECO:0000256" key="7">
    <source>
        <dbReference type="ARBA" id="ARBA00023244"/>
    </source>
</evidence>
<comment type="pathway">
    <text evidence="9">Porphyrin-containing compound metabolism; protoheme biosynthesis; protoheme from protoporphyrin-IX: step 1/1.</text>
</comment>
<dbReference type="EC" id="4.98.1.1" evidence="9"/>
<dbReference type="AlphaFoldDB" id="A0A7W2TYM0"/>
<evidence type="ECO:0000256" key="6">
    <source>
        <dbReference type="ARBA" id="ARBA00023239"/>
    </source>
</evidence>
<evidence type="ECO:0000256" key="1">
    <source>
        <dbReference type="ARBA" id="ARBA00007718"/>
    </source>
</evidence>
<dbReference type="CDD" id="cd00419">
    <property type="entry name" value="Ferrochelatase_C"/>
    <property type="match status" value="1"/>
</dbReference>
<dbReference type="NCBIfam" id="TIGR00109">
    <property type="entry name" value="hemH"/>
    <property type="match status" value="1"/>
</dbReference>
<dbReference type="SUPFAM" id="SSF53800">
    <property type="entry name" value="Chelatase"/>
    <property type="match status" value="1"/>
</dbReference>
<evidence type="ECO:0000256" key="9">
    <source>
        <dbReference type="HAMAP-Rule" id="MF_00323"/>
    </source>
</evidence>
<comment type="subcellular location">
    <subcellularLocation>
        <location evidence="9">Cytoplasm</location>
    </subcellularLocation>
</comment>
<protein>
    <recommendedName>
        <fullName evidence="9">Ferrochelatase</fullName>
        <ecNumber evidence="9">4.98.1.1</ecNumber>
    </recommendedName>
    <alternativeName>
        <fullName evidence="9">Heme synthase</fullName>
    </alternativeName>
    <alternativeName>
        <fullName evidence="9">Protoheme ferro-lyase</fullName>
    </alternativeName>
</protein>
<dbReference type="RefSeq" id="WP_182174938.1">
    <property type="nucleotide sequence ID" value="NZ_JACFXU010000018.1"/>
</dbReference>
<dbReference type="InterPro" id="IPR033644">
    <property type="entry name" value="Ferrochelatase_C"/>
</dbReference>
<keyword evidence="6 9" id="KW-0456">Lyase</keyword>
<accession>A0A7W2TYM0</accession>
<sequence length="360" mass="40819">MKYIGTDNFKHSDKPRIGVLLTNLGTPDAAEKRALRRYLKQFLSDPRVVEIPRLVWWFILHGVILNIRPARSAQSYASIWTEEGSPLLLNTKAQAEALQAALSARCGERVVVDFAMRYGNPSIAQKLQSLWNRGARQLLVLPLYPQYSCSTTASTFDALSQDFRRRRWLPELHFISQYHDHPAYIAAVANSIREHWQQHERADKLIFSFHGEPQAYLDRGDPYHCQCLKTSRLVAEALGLEEHEYMTAFQSRFGRAAWLQPYLDASLKAMPEQGIKSVQIVCPGFSSDCLETLEEIAVENKGYFLGAGGERFEYIPCLNAQAGHIDALEQIVMEHLATWLAQAESDGRTQDRALKLGAEQ</sequence>
<keyword evidence="4 9" id="KW-0408">Iron</keyword>
<gene>
    <name evidence="9" type="primary">hemH</name>
    <name evidence="11" type="ORF">H2508_13700</name>
</gene>
<evidence type="ECO:0000256" key="8">
    <source>
        <dbReference type="ARBA" id="ARBA00024536"/>
    </source>
</evidence>
<keyword evidence="12" id="KW-1185">Reference proteome</keyword>
<dbReference type="EMBL" id="JACFXU010000018">
    <property type="protein sequence ID" value="MBA6414164.1"/>
    <property type="molecule type" value="Genomic_DNA"/>
</dbReference>
<evidence type="ECO:0000256" key="2">
    <source>
        <dbReference type="ARBA" id="ARBA00022490"/>
    </source>
</evidence>
<dbReference type="FunFam" id="3.40.50.1400:FF:000002">
    <property type="entry name" value="Ferrochelatase"/>
    <property type="match status" value="1"/>
</dbReference>
<comment type="function">
    <text evidence="9">Catalyzes the ferrous insertion into protoporphyrin IX.</text>
</comment>
<evidence type="ECO:0000313" key="12">
    <source>
        <dbReference type="Proteomes" id="UP000539350"/>
    </source>
</evidence>
<evidence type="ECO:0000256" key="4">
    <source>
        <dbReference type="ARBA" id="ARBA00023004"/>
    </source>
</evidence>
<evidence type="ECO:0000256" key="10">
    <source>
        <dbReference type="RuleBase" id="RU004185"/>
    </source>
</evidence>
<comment type="catalytic activity">
    <reaction evidence="8">
        <text>Fe-coproporphyrin III + 2 H(+) = coproporphyrin III + Fe(2+)</text>
        <dbReference type="Rhea" id="RHEA:49572"/>
        <dbReference type="ChEBI" id="CHEBI:15378"/>
        <dbReference type="ChEBI" id="CHEBI:29033"/>
        <dbReference type="ChEBI" id="CHEBI:68438"/>
        <dbReference type="ChEBI" id="CHEBI:131725"/>
        <dbReference type="EC" id="4.99.1.9"/>
    </reaction>
    <physiologicalReaction direction="right-to-left" evidence="8">
        <dbReference type="Rhea" id="RHEA:49574"/>
    </physiologicalReaction>
</comment>
<keyword evidence="5 9" id="KW-0350">Heme biosynthesis</keyword>
<dbReference type="PANTHER" id="PTHR11108:SF1">
    <property type="entry name" value="FERROCHELATASE, MITOCHONDRIAL"/>
    <property type="match status" value="1"/>
</dbReference>
<dbReference type="InterPro" id="IPR033659">
    <property type="entry name" value="Ferrochelatase_N"/>
</dbReference>
<dbReference type="GO" id="GO:0005737">
    <property type="term" value="C:cytoplasm"/>
    <property type="evidence" value="ECO:0007669"/>
    <property type="project" value="UniProtKB-SubCell"/>
</dbReference>
<comment type="caution">
    <text evidence="11">The sequence shown here is derived from an EMBL/GenBank/DDBJ whole genome shotgun (WGS) entry which is preliminary data.</text>
</comment>
<dbReference type="GO" id="GO:0006783">
    <property type="term" value="P:heme biosynthetic process"/>
    <property type="evidence" value="ECO:0007669"/>
    <property type="project" value="UniProtKB-UniRule"/>
</dbReference>
<dbReference type="GO" id="GO:0004325">
    <property type="term" value="F:ferrochelatase activity"/>
    <property type="evidence" value="ECO:0007669"/>
    <property type="project" value="UniProtKB-UniRule"/>
</dbReference>
<dbReference type="GO" id="GO:0046872">
    <property type="term" value="F:metal ion binding"/>
    <property type="evidence" value="ECO:0007669"/>
    <property type="project" value="UniProtKB-KW"/>
</dbReference>
<comment type="similarity">
    <text evidence="1 9 10">Belongs to the ferrochelatase family.</text>
</comment>
<dbReference type="Gene3D" id="3.40.50.1400">
    <property type="match status" value="2"/>
</dbReference>
<dbReference type="HAMAP" id="MF_00323">
    <property type="entry name" value="Ferrochelatase"/>
    <property type="match status" value="1"/>
</dbReference>